<proteinExistence type="predicted"/>
<dbReference type="Proteomes" id="UP000006902">
    <property type="component" value="Chromosome"/>
</dbReference>
<dbReference type="KEGG" id="mal:MAGa3640"/>
<feature type="chain" id="PRO_5003051557" description="Lipoprotein" evidence="1">
    <location>
        <begin position="22"/>
        <end position="623"/>
    </location>
</feature>
<dbReference type="RefSeq" id="WP_013021990.1">
    <property type="nucleotide sequence ID" value="NC_013948.1"/>
</dbReference>
<protein>
    <recommendedName>
        <fullName evidence="4">Lipoprotein</fullName>
    </recommendedName>
</protein>
<dbReference type="eggNOG" id="ENOG5031YIX">
    <property type="taxonomic scope" value="Bacteria"/>
</dbReference>
<dbReference type="OrthoDB" id="393896at2"/>
<name>D3VQI3_MYCAA</name>
<sequence>MKLKSKLIIPLAFSAFTTFIAASCESNDDIFNLKENSDVKASDIFYKTFLSQLKSYTLHSLFNDLQKGSISLNLPDKVDEFTLNKGKNDIIFTYKNKKYSLKKVVDKIKNFSFDEILKPFTYEKENDKYVVKRANKINNVTDINILYKLKLESKIKYSDFFEYKKEIFQNHYKKGILDDFSIPDLQYMLQSSLINSSLQYPEQSLANNIRSKAFIRSEFQQKLLEKRLSNELQIYNFQANELVFDHVKFNNLKLENNVITLNIDLLDNKNNSLLNENQKKTKFKLSNFSKGQSDTYFDLKTKSKLTIDFDEVKFNELVNNPEIKFKPNPLGYKNIDDLMHPTRDYEAYNLNNTAMILAELKDDILISNVPDQFAFKIGKFEKTKLLNNSFAIGKLAIEETNTKQKYNWYSIDFTPHKHIFTNGLYLKNELGSINKTKDTYFSYLVNDNNFDNEGNLKFPQGIKAIDFIENSFIDIANFLIYQHKNNLLLWQNNSMSNLPVLEVLKHRSFYEKWLSIIFSQYTLLYNINNDSTDDGLIKKVEVKLIDSDKYEASKNGLGTIPISINFINHRNEKMLSKDYKFNLTGFKGYDKSIIESKKAELKDEYKSSLPLKNKTLPYLMKIK</sequence>
<keyword evidence="1" id="KW-0732">Signal</keyword>
<dbReference type="PROSITE" id="PS51257">
    <property type="entry name" value="PROKAR_LIPOPROTEIN"/>
    <property type="match status" value="1"/>
</dbReference>
<reference evidence="3" key="1">
    <citation type="journal article" date="2010" name="BMC Genomics">
        <title>Comparative genomic and proteomic analyses of two Mycoplasma agalactiae strains: clues to the macro- and micro-events that are shaping mycoplasma diversity.</title>
        <authorList>
            <person name="Nouvel L.X."/>
            <person name="Sirand-Pugnet P."/>
            <person name="Marenda M.S."/>
            <person name="Sagne E."/>
            <person name="Barbe V."/>
            <person name="Mangenot S."/>
            <person name="Schenowitz C."/>
            <person name="Jacob D."/>
            <person name="Barre A."/>
            <person name="Claverol S."/>
            <person name="Blanchard A."/>
            <person name="Citti C."/>
        </authorList>
    </citation>
    <scope>NUCLEOTIDE SEQUENCE [LARGE SCALE GENOMIC DNA]</scope>
    <source>
        <strain evidence="3">5632</strain>
    </source>
</reference>
<dbReference type="NCBIfam" id="NF045963">
    <property type="entry name" value="MAG3240_fam"/>
    <property type="match status" value="1"/>
</dbReference>
<evidence type="ECO:0008006" key="4">
    <source>
        <dbReference type="Google" id="ProtNLM"/>
    </source>
</evidence>
<dbReference type="AlphaFoldDB" id="D3VQI3"/>
<evidence type="ECO:0000313" key="3">
    <source>
        <dbReference type="Proteomes" id="UP000006902"/>
    </source>
</evidence>
<feature type="signal peptide" evidence="1">
    <location>
        <begin position="1"/>
        <end position="21"/>
    </location>
</feature>
<evidence type="ECO:0000256" key="1">
    <source>
        <dbReference type="SAM" id="SignalP"/>
    </source>
</evidence>
<accession>D3VQI3</accession>
<evidence type="ECO:0000313" key="2">
    <source>
        <dbReference type="EMBL" id="CBH40577.1"/>
    </source>
</evidence>
<dbReference type="EMBL" id="FP671138">
    <property type="protein sequence ID" value="CBH40577.1"/>
    <property type="molecule type" value="Genomic_DNA"/>
</dbReference>
<gene>
    <name evidence="2" type="ordered locus">MAGa3640</name>
</gene>
<organism evidence="2 3">
    <name type="scientific">Mycoplasmopsis agalactiae</name>
    <name type="common">Mycoplasma agalactiae</name>
    <dbReference type="NCBI Taxonomy" id="2110"/>
    <lineage>
        <taxon>Bacteria</taxon>
        <taxon>Bacillati</taxon>
        <taxon>Mycoplasmatota</taxon>
        <taxon>Mycoplasmoidales</taxon>
        <taxon>Metamycoplasmataceae</taxon>
        <taxon>Mycoplasmopsis</taxon>
    </lineage>
</organism>